<dbReference type="RefSeq" id="WP_263334471.1">
    <property type="nucleotide sequence ID" value="NZ_JAOVQO010000005.1"/>
</dbReference>
<dbReference type="InterPro" id="IPR009409">
    <property type="entry name" value="DUF1059"/>
</dbReference>
<name>A0ABT2X428_9RHOB</name>
<proteinExistence type="predicted"/>
<dbReference type="Proteomes" id="UP001209535">
    <property type="component" value="Unassembled WGS sequence"/>
</dbReference>
<dbReference type="Pfam" id="PF06348">
    <property type="entry name" value="DUF1059"/>
    <property type="match status" value="1"/>
</dbReference>
<dbReference type="EMBL" id="JAOVQO010000005">
    <property type="protein sequence ID" value="MCU9847717.1"/>
    <property type="molecule type" value="Genomic_DNA"/>
</dbReference>
<organism evidence="1 2">
    <name type="scientific">Albidovulum salinarum</name>
    <dbReference type="NCBI Taxonomy" id="2984153"/>
    <lineage>
        <taxon>Bacteria</taxon>
        <taxon>Pseudomonadati</taxon>
        <taxon>Pseudomonadota</taxon>
        <taxon>Alphaproteobacteria</taxon>
        <taxon>Rhodobacterales</taxon>
        <taxon>Paracoccaceae</taxon>
        <taxon>Albidovulum</taxon>
    </lineage>
</organism>
<keyword evidence="2" id="KW-1185">Reference proteome</keyword>
<gene>
    <name evidence="1" type="ORF">OEZ60_06820</name>
</gene>
<accession>A0ABT2X428</accession>
<protein>
    <submittedName>
        <fullName evidence="1">DUF1059 domain-containing protein</fullName>
    </submittedName>
</protein>
<comment type="caution">
    <text evidence="1">The sequence shown here is derived from an EMBL/GenBank/DDBJ whole genome shotgun (WGS) entry which is preliminary data.</text>
</comment>
<sequence length="67" mass="7185">MAKTYSYACADYPGMESCPGKVTAATEAEVWALIETHARIAHGEDSGAWSVEDRQQIANLIGTADQP</sequence>
<evidence type="ECO:0000313" key="1">
    <source>
        <dbReference type="EMBL" id="MCU9847717.1"/>
    </source>
</evidence>
<reference evidence="1 2" key="1">
    <citation type="submission" date="2022-10" db="EMBL/GenBank/DDBJ databases">
        <title>Defluviimonas sp. nov., isolated from ocean surface sediments.</title>
        <authorList>
            <person name="He W."/>
            <person name="Wang L."/>
            <person name="Zhang D.-F."/>
        </authorList>
    </citation>
    <scope>NUCLEOTIDE SEQUENCE [LARGE SCALE GENOMIC DNA]</scope>
    <source>
        <strain evidence="1 2">WL0024</strain>
    </source>
</reference>
<evidence type="ECO:0000313" key="2">
    <source>
        <dbReference type="Proteomes" id="UP001209535"/>
    </source>
</evidence>